<keyword evidence="2" id="KW-1185">Reference proteome</keyword>
<dbReference type="Proteomes" id="UP000800093">
    <property type="component" value="Unassembled WGS sequence"/>
</dbReference>
<sequence length="112" mass="12381">MVDLTDGSRPLINRQTAKNNIGRFIVNPDDSTSGLNRTYPRQVYCKVNIIINTTSTSTATTEPTTSVEPQSTENFLNICAIIITTMVTEIMPAPIFYAVCAQKNLGKYIAYD</sequence>
<proteinExistence type="predicted"/>
<protein>
    <submittedName>
        <fullName evidence="1">Uncharacterized protein</fullName>
    </submittedName>
</protein>
<organism evidence="1 2">
    <name type="scientific">Lojkania enalia</name>
    <dbReference type="NCBI Taxonomy" id="147567"/>
    <lineage>
        <taxon>Eukaryota</taxon>
        <taxon>Fungi</taxon>
        <taxon>Dikarya</taxon>
        <taxon>Ascomycota</taxon>
        <taxon>Pezizomycotina</taxon>
        <taxon>Dothideomycetes</taxon>
        <taxon>Pleosporomycetidae</taxon>
        <taxon>Pleosporales</taxon>
        <taxon>Pleosporales incertae sedis</taxon>
        <taxon>Lojkania</taxon>
    </lineage>
</organism>
<name>A0A9P4N168_9PLEO</name>
<reference evidence="2" key="1">
    <citation type="journal article" date="2020" name="Stud. Mycol.">
        <title>101 Dothideomycetes genomes: A test case for predicting lifestyles and emergence of pathogens.</title>
        <authorList>
            <person name="Haridas S."/>
            <person name="Albert R."/>
            <person name="Binder M."/>
            <person name="Bloem J."/>
            <person name="LaButti K."/>
            <person name="Salamov A."/>
            <person name="Andreopoulos B."/>
            <person name="Baker S."/>
            <person name="Barry K."/>
            <person name="Bills G."/>
            <person name="Bluhm B."/>
            <person name="Cannon C."/>
            <person name="Castanera R."/>
            <person name="Culley D."/>
            <person name="Daum C."/>
            <person name="Ezra D."/>
            <person name="Gonzalez J."/>
            <person name="Henrissat B."/>
            <person name="Kuo A."/>
            <person name="Liang C."/>
            <person name="Lipzen A."/>
            <person name="Lutzoni F."/>
            <person name="Magnuson J."/>
            <person name="Mondo S."/>
            <person name="Nolan M."/>
            <person name="Ohm R."/>
            <person name="Pangilinan J."/>
            <person name="Park H.-J."/>
            <person name="Ramirez L."/>
            <person name="Alfaro M."/>
            <person name="Sun H."/>
            <person name="Tritt A."/>
            <person name="Yoshinaga Y."/>
            <person name="Zwiers L.-H."/>
            <person name="Turgeon B."/>
            <person name="Goodwin S."/>
            <person name="Spatafora J."/>
            <person name="Crous P."/>
            <person name="Grigoriev I."/>
        </authorList>
    </citation>
    <scope>NUCLEOTIDE SEQUENCE [LARGE SCALE GENOMIC DNA]</scope>
    <source>
        <strain evidence="2">CBS 304.66</strain>
    </source>
</reference>
<evidence type="ECO:0000313" key="2">
    <source>
        <dbReference type="Proteomes" id="UP000800093"/>
    </source>
</evidence>
<gene>
    <name evidence="1" type="ORF">CC78DRAFT_326073</name>
</gene>
<evidence type="ECO:0000313" key="1">
    <source>
        <dbReference type="EMBL" id="KAF2262047.1"/>
    </source>
</evidence>
<dbReference type="EMBL" id="ML986645">
    <property type="protein sequence ID" value="KAF2262047.1"/>
    <property type="molecule type" value="Genomic_DNA"/>
</dbReference>
<dbReference type="OrthoDB" id="5428787at2759"/>
<comment type="caution">
    <text evidence="1">The sequence shown here is derived from an EMBL/GenBank/DDBJ whole genome shotgun (WGS) entry which is preliminary data.</text>
</comment>
<dbReference type="AlphaFoldDB" id="A0A9P4N168"/>
<accession>A0A9P4N168</accession>